<keyword evidence="6" id="KW-1185">Reference proteome</keyword>
<dbReference type="GO" id="GO:0008528">
    <property type="term" value="F:G protein-coupled peptide receptor activity"/>
    <property type="evidence" value="ECO:0007669"/>
    <property type="project" value="TreeGrafter"/>
</dbReference>
<dbReference type="PANTHER" id="PTHR45620:SF42">
    <property type="entry name" value="G-PROTEIN COUPLED RECEPTOR SEB-2"/>
    <property type="match status" value="1"/>
</dbReference>
<dbReference type="GO" id="GO:0007188">
    <property type="term" value="P:adenylate cyclase-modulating G protein-coupled receptor signaling pathway"/>
    <property type="evidence" value="ECO:0007669"/>
    <property type="project" value="TreeGrafter"/>
</dbReference>
<evidence type="ECO:0000256" key="5">
    <source>
        <dbReference type="SAM" id="Phobius"/>
    </source>
</evidence>
<gene>
    <name evidence="7" type="primary">LOC111115776</name>
</gene>
<dbReference type="OrthoDB" id="6138779at2759"/>
<reference evidence="7" key="1">
    <citation type="submission" date="2025-08" db="UniProtKB">
        <authorList>
            <consortium name="RefSeq"/>
        </authorList>
    </citation>
    <scope>IDENTIFICATION</scope>
    <source>
        <tissue evidence="7">Whole sample</tissue>
    </source>
</reference>
<dbReference type="GeneID" id="111115776"/>
<dbReference type="InterPro" id="IPR050332">
    <property type="entry name" value="GPCR_2"/>
</dbReference>
<feature type="transmembrane region" description="Helical" evidence="5">
    <location>
        <begin position="139"/>
        <end position="156"/>
    </location>
</feature>
<dbReference type="RefSeq" id="XP_022310327.1">
    <property type="nucleotide sequence ID" value="XM_022454619.1"/>
</dbReference>
<evidence type="ECO:0000256" key="2">
    <source>
        <dbReference type="ARBA" id="ARBA00022692"/>
    </source>
</evidence>
<proteinExistence type="predicted"/>
<dbReference type="Gene3D" id="1.20.1070.10">
    <property type="entry name" value="Rhodopsin 7-helix transmembrane proteins"/>
    <property type="match status" value="2"/>
</dbReference>
<keyword evidence="2 5" id="KW-0812">Transmembrane</keyword>
<comment type="subcellular location">
    <subcellularLocation>
        <location evidence="1">Membrane</location>
        <topology evidence="1">Multi-pass membrane protein</topology>
    </subcellularLocation>
</comment>
<dbReference type="Proteomes" id="UP000694844">
    <property type="component" value="Chromosome 9"/>
</dbReference>
<dbReference type="GO" id="GO:0005886">
    <property type="term" value="C:plasma membrane"/>
    <property type="evidence" value="ECO:0007669"/>
    <property type="project" value="TreeGrafter"/>
</dbReference>
<keyword evidence="4 5" id="KW-0472">Membrane</keyword>
<evidence type="ECO:0000313" key="6">
    <source>
        <dbReference type="Proteomes" id="UP000694844"/>
    </source>
</evidence>
<dbReference type="KEGG" id="cvn:111115776"/>
<dbReference type="PRINTS" id="PR00249">
    <property type="entry name" value="GPCRSECRETIN"/>
</dbReference>
<feature type="transmembrane region" description="Helical" evidence="5">
    <location>
        <begin position="168"/>
        <end position="188"/>
    </location>
</feature>
<feature type="transmembrane region" description="Helical" evidence="5">
    <location>
        <begin position="91"/>
        <end position="119"/>
    </location>
</feature>
<keyword evidence="3 5" id="KW-1133">Transmembrane helix</keyword>
<dbReference type="InterPro" id="IPR000832">
    <property type="entry name" value="GPCR_2_secretin-like"/>
</dbReference>
<protein>
    <submittedName>
        <fullName evidence="7">Calcitonin receptor-like</fullName>
    </submittedName>
</protein>
<evidence type="ECO:0000256" key="3">
    <source>
        <dbReference type="ARBA" id="ARBA00022989"/>
    </source>
</evidence>
<dbReference type="PANTHER" id="PTHR45620">
    <property type="entry name" value="PDF RECEPTOR-LIKE PROTEIN-RELATED"/>
    <property type="match status" value="1"/>
</dbReference>
<evidence type="ECO:0000256" key="1">
    <source>
        <dbReference type="ARBA" id="ARBA00004141"/>
    </source>
</evidence>
<evidence type="ECO:0000313" key="7">
    <source>
        <dbReference type="RefSeq" id="XP_022310327.1"/>
    </source>
</evidence>
<sequence>MIQVSVFTLSWDWIIAKEHVEKLHTDTSLIVQNSPFCKVLLCLQIYMRSVTYFWMFVEGLNILIPLCRGEDTKALALFHRMGCWIYHYPEIAWIVFFPNYSTVLCNFDFLILIMANIFLKNRTSTNRHRATFPQSLRSLICLIFLFGINFIVPWILHAVDSQKIIPYIFNRVVEGLQGVFVCIMWVFCSKEGQKIRTSSHRHLTQVIYPVSTAAPIVMDSSKVTEQLERVLELPETERLFRESKKLTTVDTCHSEIPSRETKYRKKRYLPVRQKDFQKK</sequence>
<dbReference type="Pfam" id="PF00002">
    <property type="entry name" value="7tm_2"/>
    <property type="match status" value="2"/>
</dbReference>
<evidence type="ECO:0000256" key="4">
    <source>
        <dbReference type="ARBA" id="ARBA00023136"/>
    </source>
</evidence>
<accession>A0A8B8C3R6</accession>
<name>A0A8B8C3R6_CRAVI</name>
<dbReference type="AlphaFoldDB" id="A0A8B8C3R6"/>
<organism evidence="6 7">
    <name type="scientific">Crassostrea virginica</name>
    <name type="common">Eastern oyster</name>
    <dbReference type="NCBI Taxonomy" id="6565"/>
    <lineage>
        <taxon>Eukaryota</taxon>
        <taxon>Metazoa</taxon>
        <taxon>Spiralia</taxon>
        <taxon>Lophotrochozoa</taxon>
        <taxon>Mollusca</taxon>
        <taxon>Bivalvia</taxon>
        <taxon>Autobranchia</taxon>
        <taxon>Pteriomorphia</taxon>
        <taxon>Ostreida</taxon>
        <taxon>Ostreoidea</taxon>
        <taxon>Ostreidae</taxon>
        <taxon>Crassostrea</taxon>
    </lineage>
</organism>